<dbReference type="AlphaFoldDB" id="A0A9R0I7F4"/>
<dbReference type="InterPro" id="IPR011990">
    <property type="entry name" value="TPR-like_helical_dom_sf"/>
</dbReference>
<dbReference type="SUPFAM" id="SSF48452">
    <property type="entry name" value="TPR-like"/>
    <property type="match status" value="2"/>
</dbReference>
<accession>A0A9R0I7F4</accession>
<dbReference type="RefSeq" id="XP_021844071.2">
    <property type="nucleotide sequence ID" value="XM_021988379.2"/>
</dbReference>
<dbReference type="Gene3D" id="1.25.40.10">
    <property type="entry name" value="Tetratricopeptide repeat domain"/>
    <property type="match status" value="3"/>
</dbReference>
<evidence type="ECO:0000313" key="3">
    <source>
        <dbReference type="Proteomes" id="UP000813463"/>
    </source>
</evidence>
<feature type="region of interest" description="Disordered" evidence="2">
    <location>
        <begin position="148"/>
        <end position="181"/>
    </location>
</feature>
<feature type="repeat" description="TPR" evidence="1">
    <location>
        <begin position="497"/>
        <end position="530"/>
    </location>
</feature>
<dbReference type="Pfam" id="PF13374">
    <property type="entry name" value="TPR_10"/>
    <property type="match status" value="2"/>
</dbReference>
<name>A0A9R0I7F4_SPIOL</name>
<reference evidence="3" key="1">
    <citation type="journal article" date="2021" name="Nat. Commun.">
        <title>Genomic analyses provide insights into spinach domestication and the genetic basis of agronomic traits.</title>
        <authorList>
            <person name="Cai X."/>
            <person name="Sun X."/>
            <person name="Xu C."/>
            <person name="Sun H."/>
            <person name="Wang X."/>
            <person name="Ge C."/>
            <person name="Zhang Z."/>
            <person name="Wang Q."/>
            <person name="Fei Z."/>
            <person name="Jiao C."/>
            <person name="Wang Q."/>
        </authorList>
    </citation>
    <scope>NUCLEOTIDE SEQUENCE [LARGE SCALE GENOMIC DNA]</scope>
    <source>
        <strain evidence="3">cv. Varoflay</strain>
    </source>
</reference>
<dbReference type="PROSITE" id="PS50005">
    <property type="entry name" value="TPR"/>
    <property type="match status" value="2"/>
</dbReference>
<organism evidence="3 4">
    <name type="scientific">Spinacia oleracea</name>
    <name type="common">Spinach</name>
    <dbReference type="NCBI Taxonomy" id="3562"/>
    <lineage>
        <taxon>Eukaryota</taxon>
        <taxon>Viridiplantae</taxon>
        <taxon>Streptophyta</taxon>
        <taxon>Embryophyta</taxon>
        <taxon>Tracheophyta</taxon>
        <taxon>Spermatophyta</taxon>
        <taxon>Magnoliopsida</taxon>
        <taxon>eudicotyledons</taxon>
        <taxon>Gunneridae</taxon>
        <taxon>Pentapetalae</taxon>
        <taxon>Caryophyllales</taxon>
        <taxon>Chenopodiaceae</taxon>
        <taxon>Chenopodioideae</taxon>
        <taxon>Anserineae</taxon>
        <taxon>Spinacia</taxon>
    </lineage>
</organism>
<reference evidence="4" key="2">
    <citation type="submission" date="2025-08" db="UniProtKB">
        <authorList>
            <consortium name="RefSeq"/>
        </authorList>
    </citation>
    <scope>IDENTIFICATION</scope>
    <source>
        <tissue evidence="4">Leaf</tissue>
    </source>
</reference>
<sequence>MLGADMNEESIGKNSSHSGSLSNFKRSLKQQQQHESPISPLSPGTPSIGSIDLSILNVVDNSIDHLYRNICDMESSDESQSTHSFTSCGNESRIDSELRHLVGADNVVETEEDVKEVVVEEKHDQIPQSMKKKKKKVVTINMVPKVEGEANNNNKDAETVISEKPPIGKRNTSRRRSTSFEDRNFKSLNSLANNPDLGPYLLKKARDIVALGDNPKKAFELALRAKKSFESCVNFGKKPNLDYVSCLHLLASMHSNAGKYKEAVSLLEHSNEIPNIGLGQNHALAKFVGCMQLGDIYAMMGQIEKAVNLYKVGLEIQKEVLGDKDPRFGETCRYVAEAYIQTLEFDEAEKLCKMALDIHKENGCPPSVEEAADRRLMGLICESKGDYEVALEHYVLASTAMHCSGQESDVAAVDCNIGDVYLALARYDEAISCYKKALTSFTSSKGKNHTSVASVFVRLGELYNKVGKFSECKSYCESALEIYCKPPPKGSNMEDIANGLTDLSAIYESMNELDMAFNLLNKALELHGNEASQKSKIAGIEAQMGVLNFMLGNYEDSYNFLKSSVLKFEASGEKKSSLYAITLNQLGLACVQLYQITEASELFDKARSILEKEYGLFHPDTLGVYSNLAGTYDALGRWDDAVELLELVVVMREEKLGTADPIVDDEKRRLAELLNEAGKARRRYSRSLETLFDKNLQAGLIGTKNQFSGM</sequence>
<feature type="region of interest" description="Disordered" evidence="2">
    <location>
        <begin position="1"/>
        <end position="46"/>
    </location>
</feature>
<keyword evidence="1" id="KW-0802">TPR repeat</keyword>
<evidence type="ECO:0000256" key="1">
    <source>
        <dbReference type="PROSITE-ProRule" id="PRU00339"/>
    </source>
</evidence>
<dbReference type="Proteomes" id="UP000813463">
    <property type="component" value="Chromosome 1"/>
</dbReference>
<dbReference type="KEGG" id="soe:110783969"/>
<dbReference type="Pfam" id="PF13424">
    <property type="entry name" value="TPR_12"/>
    <property type="match status" value="2"/>
</dbReference>
<gene>
    <name evidence="4" type="primary">LOC110783969</name>
</gene>
<evidence type="ECO:0000313" key="4">
    <source>
        <dbReference type="RefSeq" id="XP_021844071.2"/>
    </source>
</evidence>
<keyword evidence="3" id="KW-1185">Reference proteome</keyword>
<feature type="compositionally biased region" description="Polar residues" evidence="2">
    <location>
        <begin position="12"/>
        <end position="36"/>
    </location>
</feature>
<dbReference type="InterPro" id="IPR019734">
    <property type="entry name" value="TPR_rpt"/>
</dbReference>
<feature type="repeat" description="TPR" evidence="1">
    <location>
        <begin position="411"/>
        <end position="444"/>
    </location>
</feature>
<proteinExistence type="predicted"/>
<dbReference type="PANTHER" id="PTHR46284">
    <property type="entry name" value="PROTEIN KINESIN LIGHT CHAIN-RELATED 3"/>
    <property type="match status" value="1"/>
</dbReference>
<evidence type="ECO:0000256" key="2">
    <source>
        <dbReference type="SAM" id="MobiDB-lite"/>
    </source>
</evidence>
<dbReference type="GeneID" id="110783969"/>
<dbReference type="PANTHER" id="PTHR46284:SF1">
    <property type="entry name" value="PROTEIN KINESIN LIGHT CHAIN-RELATED 2"/>
    <property type="match status" value="1"/>
</dbReference>
<dbReference type="SMART" id="SM00028">
    <property type="entry name" value="TPR"/>
    <property type="match status" value="8"/>
</dbReference>
<protein>
    <submittedName>
        <fullName evidence="4">Protein KINESIN LIGHT CHAIN-RELATED 2</fullName>
    </submittedName>
</protein>